<gene>
    <name evidence="1" type="primary">GOSR1_1</name>
    <name evidence="1" type="ORF">OS493_000799</name>
</gene>
<keyword evidence="2" id="KW-1185">Reference proteome</keyword>
<sequence>MSAVREEQYAQRLTAKCIRITYQDAMRVTVMIDDAENMASSITPTQWEELRKKARQLENEIDLKLVSFSKLGTNYSHHNGFKER</sequence>
<protein>
    <submittedName>
        <fullName evidence="1">Golgi SNAP receptor complex member 1</fullName>
    </submittedName>
</protein>
<dbReference type="Proteomes" id="UP001163046">
    <property type="component" value="Unassembled WGS sequence"/>
</dbReference>
<keyword evidence="1" id="KW-0675">Receptor</keyword>
<organism evidence="1 2">
    <name type="scientific">Desmophyllum pertusum</name>
    <dbReference type="NCBI Taxonomy" id="174260"/>
    <lineage>
        <taxon>Eukaryota</taxon>
        <taxon>Metazoa</taxon>
        <taxon>Cnidaria</taxon>
        <taxon>Anthozoa</taxon>
        <taxon>Hexacorallia</taxon>
        <taxon>Scleractinia</taxon>
        <taxon>Caryophylliina</taxon>
        <taxon>Caryophylliidae</taxon>
        <taxon>Desmophyllum</taxon>
    </lineage>
</organism>
<dbReference type="OrthoDB" id="422156at2759"/>
<dbReference type="EMBL" id="MU825873">
    <property type="protein sequence ID" value="KAJ7387470.1"/>
    <property type="molecule type" value="Genomic_DNA"/>
</dbReference>
<comment type="caution">
    <text evidence="1">The sequence shown here is derived from an EMBL/GenBank/DDBJ whole genome shotgun (WGS) entry which is preliminary data.</text>
</comment>
<name>A0A9W9ZU10_9CNID</name>
<accession>A0A9W9ZU10</accession>
<proteinExistence type="predicted"/>
<evidence type="ECO:0000313" key="2">
    <source>
        <dbReference type="Proteomes" id="UP001163046"/>
    </source>
</evidence>
<reference evidence="1" key="1">
    <citation type="submission" date="2023-01" db="EMBL/GenBank/DDBJ databases">
        <title>Genome assembly of the deep-sea coral Lophelia pertusa.</title>
        <authorList>
            <person name="Herrera S."/>
            <person name="Cordes E."/>
        </authorList>
    </citation>
    <scope>NUCLEOTIDE SEQUENCE</scope>
    <source>
        <strain evidence="1">USNM1676648</strain>
        <tissue evidence="1">Polyp</tissue>
    </source>
</reference>
<evidence type="ECO:0000313" key="1">
    <source>
        <dbReference type="EMBL" id="KAJ7387470.1"/>
    </source>
</evidence>
<dbReference type="AlphaFoldDB" id="A0A9W9ZU10"/>